<gene>
    <name evidence="8" type="ORF">TA21450</name>
</gene>
<dbReference type="NCBIfam" id="NF009381">
    <property type="entry name" value="PRK12740.1-5"/>
    <property type="match status" value="1"/>
</dbReference>
<protein>
    <recommendedName>
        <fullName evidence="6">Elongation factor G, mitochondrial</fullName>
        <shortName evidence="6">EF-Gmt</shortName>
    </recommendedName>
    <alternativeName>
        <fullName evidence="6">Elongation factor G 1, mitochondrial</fullName>
        <shortName evidence="6">mEF-G 1</shortName>
    </alternativeName>
    <alternativeName>
        <fullName evidence="6">Elongation factor G1</fullName>
    </alternativeName>
</protein>
<dbReference type="GO" id="GO:0003924">
    <property type="term" value="F:GTPase activity"/>
    <property type="evidence" value="ECO:0007669"/>
    <property type="project" value="UniProtKB-UniRule"/>
</dbReference>
<dbReference type="CDD" id="cd03713">
    <property type="entry name" value="EFG_mtEFG_C"/>
    <property type="match status" value="1"/>
</dbReference>
<dbReference type="SUPFAM" id="SSF52540">
    <property type="entry name" value="P-loop containing nucleoside triphosphate hydrolases"/>
    <property type="match status" value="1"/>
</dbReference>
<dbReference type="InterPro" id="IPR005517">
    <property type="entry name" value="Transl_elong_EFG/EF2_IV"/>
</dbReference>
<evidence type="ECO:0000259" key="7">
    <source>
        <dbReference type="PROSITE" id="PS51722"/>
    </source>
</evidence>
<dbReference type="PROSITE" id="PS51722">
    <property type="entry name" value="G_TR_2"/>
    <property type="match status" value="1"/>
</dbReference>
<evidence type="ECO:0000256" key="2">
    <source>
        <dbReference type="ARBA" id="ARBA00022741"/>
    </source>
</evidence>
<dbReference type="GO" id="GO:0070125">
    <property type="term" value="P:mitochondrial translational elongation"/>
    <property type="evidence" value="ECO:0007669"/>
    <property type="project" value="UniProtKB-UniRule"/>
</dbReference>
<dbReference type="InterPro" id="IPR041095">
    <property type="entry name" value="EFG_II"/>
</dbReference>
<dbReference type="Proteomes" id="UP000001950">
    <property type="component" value="Chromosome 1"/>
</dbReference>
<comment type="pathway">
    <text evidence="6">Protein biosynthesis; polypeptide chain elongation.</text>
</comment>
<dbReference type="InterPro" id="IPR009022">
    <property type="entry name" value="EFG_III"/>
</dbReference>
<dbReference type="SMART" id="SM00889">
    <property type="entry name" value="EFG_IV"/>
    <property type="match status" value="1"/>
</dbReference>
<keyword evidence="3 6" id="KW-0251">Elongation factor</keyword>
<dbReference type="InterPro" id="IPR005225">
    <property type="entry name" value="Small_GTP-bd"/>
</dbReference>
<dbReference type="KEGG" id="tan:TA21450"/>
<dbReference type="GeneID" id="3863448"/>
<dbReference type="Pfam" id="PF00009">
    <property type="entry name" value="GTP_EFTU"/>
    <property type="match status" value="1"/>
</dbReference>
<dbReference type="UniPathway" id="UPA00345"/>
<dbReference type="eggNOG" id="KOG0465">
    <property type="taxonomic scope" value="Eukaryota"/>
</dbReference>
<dbReference type="OMA" id="MDDMVGG"/>
<keyword evidence="2 6" id="KW-0547">Nucleotide-binding</keyword>
<accession>Q4UGL7</accession>
<comment type="subcellular location">
    <subcellularLocation>
        <location evidence="6">Mitochondrion</location>
    </subcellularLocation>
</comment>
<dbReference type="PANTHER" id="PTHR43261">
    <property type="entry name" value="TRANSLATION ELONGATION FACTOR G-RELATED"/>
    <property type="match status" value="1"/>
</dbReference>
<dbReference type="InParanoid" id="Q4UGL7"/>
<dbReference type="Pfam" id="PF00679">
    <property type="entry name" value="EFG_C"/>
    <property type="match status" value="1"/>
</dbReference>
<dbReference type="FunCoup" id="Q4UGL7">
    <property type="interactions" value="25"/>
</dbReference>
<dbReference type="RefSeq" id="XP_954449.1">
    <property type="nucleotide sequence ID" value="XM_949356.1"/>
</dbReference>
<evidence type="ECO:0000256" key="3">
    <source>
        <dbReference type="ARBA" id="ARBA00022768"/>
    </source>
</evidence>
<dbReference type="SUPFAM" id="SSF50447">
    <property type="entry name" value="Translation proteins"/>
    <property type="match status" value="1"/>
</dbReference>
<evidence type="ECO:0000256" key="6">
    <source>
        <dbReference type="HAMAP-Rule" id="MF_03061"/>
    </source>
</evidence>
<dbReference type="InterPro" id="IPR000795">
    <property type="entry name" value="T_Tr_GTP-bd_dom"/>
</dbReference>
<keyword evidence="5 6" id="KW-0342">GTP-binding</keyword>
<comment type="similarity">
    <text evidence="1">Belongs to the TRAFAC class translation factor GTPase superfamily. Classic translation factor GTPase family. EF-G/EF-2 subfamily.</text>
</comment>
<dbReference type="InterPro" id="IPR004540">
    <property type="entry name" value="Transl_elong_EFG/EF2"/>
</dbReference>
<dbReference type="InterPro" id="IPR047872">
    <property type="entry name" value="EFG_IV"/>
</dbReference>
<dbReference type="Gene3D" id="2.40.30.10">
    <property type="entry name" value="Translation factors"/>
    <property type="match status" value="1"/>
</dbReference>
<dbReference type="InterPro" id="IPR009000">
    <property type="entry name" value="Transl_B-barrel_sf"/>
</dbReference>
<dbReference type="GO" id="GO:0005739">
    <property type="term" value="C:mitochondrion"/>
    <property type="evidence" value="ECO:0007669"/>
    <property type="project" value="UniProtKB-SubCell"/>
</dbReference>
<evidence type="ECO:0000313" key="9">
    <source>
        <dbReference type="Proteomes" id="UP000001950"/>
    </source>
</evidence>
<dbReference type="Gene3D" id="3.30.230.10">
    <property type="match status" value="1"/>
</dbReference>
<dbReference type="CDD" id="cd16262">
    <property type="entry name" value="EFG_III"/>
    <property type="match status" value="1"/>
</dbReference>
<keyword evidence="4 6" id="KW-0648">Protein biosynthesis</keyword>
<feature type="binding site" evidence="6">
    <location>
        <begin position="237"/>
        <end position="240"/>
    </location>
    <ligand>
        <name>GTP</name>
        <dbReference type="ChEBI" id="CHEBI:37565"/>
    </ligand>
</feature>
<keyword evidence="9" id="KW-1185">Reference proteome</keyword>
<dbReference type="Gene3D" id="3.40.50.300">
    <property type="entry name" value="P-loop containing nucleotide triphosphate hydrolases"/>
    <property type="match status" value="1"/>
</dbReference>
<evidence type="ECO:0000256" key="5">
    <source>
        <dbReference type="ARBA" id="ARBA00023134"/>
    </source>
</evidence>
<evidence type="ECO:0000313" key="8">
    <source>
        <dbReference type="EMBL" id="CAI73772.1"/>
    </source>
</evidence>
<dbReference type="NCBIfam" id="TIGR00484">
    <property type="entry name" value="EF-G"/>
    <property type="match status" value="1"/>
</dbReference>
<dbReference type="FunFam" id="3.30.70.240:FF:000001">
    <property type="entry name" value="Elongation factor G"/>
    <property type="match status" value="1"/>
</dbReference>
<comment type="function">
    <text evidence="6">Mitochondrial GTPase that catalyzes the GTP-dependent ribosomal translocation step during translation elongation. During this step, the ribosome changes from the pre-translocational (PRE) to the post-translocational (POST) state as the newly formed A-site-bound peptidyl-tRNA and P-site-bound deacylated tRNA move to the P and E sites, respectively. Catalyzes the coordinated movement of the two tRNA molecules, the mRNA and conformational changes in the ribosome.</text>
</comment>
<dbReference type="PANTHER" id="PTHR43261:SF1">
    <property type="entry name" value="RIBOSOME-RELEASING FACTOR 2, MITOCHONDRIAL"/>
    <property type="match status" value="1"/>
</dbReference>
<comment type="similarity">
    <text evidence="6">Belongs to the GTP-binding elongation factor family. EF-G/EF-2 subfamily.</text>
</comment>
<dbReference type="CDD" id="cd01886">
    <property type="entry name" value="EF-G"/>
    <property type="match status" value="1"/>
</dbReference>
<dbReference type="HAMAP" id="MF_00054_B">
    <property type="entry name" value="EF_G_EF_2_B"/>
    <property type="match status" value="1"/>
</dbReference>
<dbReference type="InterPro" id="IPR000640">
    <property type="entry name" value="EFG_V-like"/>
</dbReference>
<dbReference type="InterPro" id="IPR035647">
    <property type="entry name" value="EFG_III/V"/>
</dbReference>
<dbReference type="InterPro" id="IPR020568">
    <property type="entry name" value="Ribosomal_Su5_D2-typ_SF"/>
</dbReference>
<sequence>MRKCRHKILFYVTLIYTCVNIVKSRNILNSSTHFPGNNVLTSGIPLNLTNYTKYRPGFINKTTVLKDSFKPFRKNDRIPQRLHSLPKDFEITEVKLDRYRNIGIMAHIDAGKTTTTERILYLTGVTYKLGEVHDGEAVMDYMPQERERGITITSAATTCYWRGGYRKIPLHRINIIDTPGHVDFTLEVERSLRVLDGGIVVFDGVAGVETQSETVWRQADKFKVLTECTIPRIAYVNKMDRIGSDFNKCLEEMKEKLGAFPIPLFTPVGNYTDFQGVIDIIRGKFYKFKNEKMSFEYEELEIPDDQMDEYKKYRDLLMETVAQQSDELLEKYISEEPLTESEVRSTLRSLTLSNTVIPVACGSSLRNKNIQGNFIFFKTNLGILDMVLDFLPSPCETNKLFLDSIKSDEKKESEEETGKNEQETETDVNKYVNFDTSDFTLPLACLVFKLSFDAQVGNQSFVRIYRGSIKAGDYVYNPRTKRSQRVQKILFMHSNERKQIKEAHAGDIVSLVGVKAITGDTLCCEKNPIVLESIDFPEPVISLSVDIVNAEDDVRIQPVLSRYAEEDPSFRVHRNSETGETLISGMGELHLDVMVDRIRREQNLELKTGDPQVAFKETFVKEVVSEGKFIKQTGGKGQYGHVNLQVVPLEQGSGVQFESKITCGAIPKEFIPYVEEGIRDEFNTGLFANYPVTDVLVILTNGSFHEVDSSEFAFKMASSRGIKEAARLSGMKLLEPIMKVSIICPTVNFGEIISDLSKRRGRITKTKEGYGTVKEIEAEAPLKEMTGYMTKLRKMSQGRGFYTMEMSHYSPVPKEIQDQIIASKRKE</sequence>
<dbReference type="FunFam" id="3.40.50.300:FF:000029">
    <property type="entry name" value="Elongation factor G"/>
    <property type="match status" value="1"/>
</dbReference>
<dbReference type="CDD" id="cd01434">
    <property type="entry name" value="EFG_mtEFG1_IV"/>
    <property type="match status" value="1"/>
</dbReference>
<name>Q4UGL7_THEAN</name>
<dbReference type="OrthoDB" id="198619at2759"/>
<dbReference type="InterPro" id="IPR027417">
    <property type="entry name" value="P-loop_NTPase"/>
</dbReference>
<dbReference type="NCBIfam" id="TIGR00231">
    <property type="entry name" value="small_GTP"/>
    <property type="match status" value="1"/>
</dbReference>
<evidence type="ECO:0000256" key="4">
    <source>
        <dbReference type="ARBA" id="ARBA00022917"/>
    </source>
</evidence>
<dbReference type="Gene3D" id="3.30.70.240">
    <property type="match status" value="1"/>
</dbReference>
<dbReference type="SMART" id="SM00838">
    <property type="entry name" value="EFG_C"/>
    <property type="match status" value="1"/>
</dbReference>
<proteinExistence type="inferred from homology"/>
<organism evidence="8 9">
    <name type="scientific">Theileria annulata</name>
    <dbReference type="NCBI Taxonomy" id="5874"/>
    <lineage>
        <taxon>Eukaryota</taxon>
        <taxon>Sar</taxon>
        <taxon>Alveolata</taxon>
        <taxon>Apicomplexa</taxon>
        <taxon>Aconoidasida</taxon>
        <taxon>Piroplasmida</taxon>
        <taxon>Theileriidae</taxon>
        <taxon>Theileria</taxon>
    </lineage>
</organism>
<dbReference type="Gene3D" id="3.30.70.870">
    <property type="entry name" value="Elongation Factor G (Translational Gtpase), domain 3"/>
    <property type="match status" value="1"/>
</dbReference>
<dbReference type="AlphaFoldDB" id="Q4UGL7"/>
<dbReference type="InterPro" id="IPR004161">
    <property type="entry name" value="EFTu-like_2"/>
</dbReference>
<dbReference type="InterPro" id="IPR014721">
    <property type="entry name" value="Ribsml_uS5_D2-typ_fold_subgr"/>
</dbReference>
<dbReference type="InterPro" id="IPR035649">
    <property type="entry name" value="EFG_V"/>
</dbReference>
<dbReference type="Pfam" id="PF03764">
    <property type="entry name" value="EFG_IV"/>
    <property type="match status" value="1"/>
</dbReference>
<keyword evidence="6" id="KW-0496">Mitochondrion</keyword>
<feature type="binding site" evidence="6">
    <location>
        <begin position="177"/>
        <end position="181"/>
    </location>
    <ligand>
        <name>GTP</name>
        <dbReference type="ChEBI" id="CHEBI:37565"/>
    </ligand>
</feature>
<dbReference type="SUPFAM" id="SSF54211">
    <property type="entry name" value="Ribosomal protein S5 domain 2-like"/>
    <property type="match status" value="1"/>
</dbReference>
<dbReference type="Pfam" id="PF14492">
    <property type="entry name" value="EFG_III"/>
    <property type="match status" value="1"/>
</dbReference>
<dbReference type="EMBL" id="CR940347">
    <property type="protein sequence ID" value="CAI73772.1"/>
    <property type="molecule type" value="Genomic_DNA"/>
</dbReference>
<dbReference type="STRING" id="5874.Q4UGL7"/>
<dbReference type="Pfam" id="PF03144">
    <property type="entry name" value="GTP_EFTU_D2"/>
    <property type="match status" value="1"/>
</dbReference>
<dbReference type="GO" id="GO:0032790">
    <property type="term" value="P:ribosome disassembly"/>
    <property type="evidence" value="ECO:0007669"/>
    <property type="project" value="TreeGrafter"/>
</dbReference>
<reference evidence="8 9" key="1">
    <citation type="journal article" date="2005" name="Science">
        <title>Genome of the host-cell transforming parasite Theileria annulata compared with T. parva.</title>
        <authorList>
            <person name="Pain A."/>
            <person name="Renauld H."/>
            <person name="Berriman M."/>
            <person name="Murphy L."/>
            <person name="Yeats C.A."/>
            <person name="Weir W."/>
            <person name="Kerhornou A."/>
            <person name="Aslett M."/>
            <person name="Bishop R."/>
            <person name="Bouchier C."/>
            <person name="Cochet M."/>
            <person name="Coulson R.M.R."/>
            <person name="Cronin A."/>
            <person name="de Villiers E.P."/>
            <person name="Fraser A."/>
            <person name="Fosker N."/>
            <person name="Gardner M."/>
            <person name="Goble A."/>
            <person name="Griffiths-Jones S."/>
            <person name="Harris D.E."/>
            <person name="Katzer F."/>
            <person name="Larke N."/>
            <person name="Lord A."/>
            <person name="Maser P."/>
            <person name="McKellar S."/>
            <person name="Mooney P."/>
            <person name="Morton F."/>
            <person name="Nene V."/>
            <person name="O'Neil S."/>
            <person name="Price C."/>
            <person name="Quail M.A."/>
            <person name="Rabbinowitsch E."/>
            <person name="Rawlings N.D."/>
            <person name="Rutter S."/>
            <person name="Saunders D."/>
            <person name="Seeger K."/>
            <person name="Shah T."/>
            <person name="Squares R."/>
            <person name="Squares S."/>
            <person name="Tivey A."/>
            <person name="Walker A.R."/>
            <person name="Woodward J."/>
            <person name="Dobbelaere D.A.E."/>
            <person name="Langsley G."/>
            <person name="Rajandream M.A."/>
            <person name="McKeever D."/>
            <person name="Shiels B."/>
            <person name="Tait A."/>
            <person name="Barrell B.G."/>
            <person name="Hall N."/>
        </authorList>
    </citation>
    <scope>NUCLEOTIDE SEQUENCE [LARGE SCALE GENOMIC DNA]</scope>
    <source>
        <strain evidence="9">Ankara</strain>
    </source>
</reference>
<dbReference type="SUPFAM" id="SSF54980">
    <property type="entry name" value="EF-G C-terminal domain-like"/>
    <property type="match status" value="2"/>
</dbReference>
<feature type="domain" description="Tr-type G" evidence="7">
    <location>
        <begin position="97"/>
        <end position="395"/>
    </location>
</feature>
<dbReference type="CDD" id="cd04088">
    <property type="entry name" value="EFG_mtEFG_II"/>
    <property type="match status" value="1"/>
</dbReference>
<dbReference type="PRINTS" id="PR00315">
    <property type="entry name" value="ELONGATNFCT"/>
</dbReference>
<dbReference type="InterPro" id="IPR031157">
    <property type="entry name" value="G_TR_CS"/>
</dbReference>
<dbReference type="GO" id="GO:0005525">
    <property type="term" value="F:GTP binding"/>
    <property type="evidence" value="ECO:0007669"/>
    <property type="project" value="UniProtKB-UniRule"/>
</dbReference>
<dbReference type="GO" id="GO:0003746">
    <property type="term" value="F:translation elongation factor activity"/>
    <property type="evidence" value="ECO:0007669"/>
    <property type="project" value="UniProtKB-UniRule"/>
</dbReference>
<feature type="binding site" evidence="6">
    <location>
        <begin position="106"/>
        <end position="113"/>
    </location>
    <ligand>
        <name>GTP</name>
        <dbReference type="ChEBI" id="CHEBI:37565"/>
    </ligand>
</feature>
<dbReference type="VEuPathDB" id="PiroplasmaDB:TA21450"/>
<dbReference type="PROSITE" id="PS00301">
    <property type="entry name" value="G_TR_1"/>
    <property type="match status" value="1"/>
</dbReference>
<evidence type="ECO:0000256" key="1">
    <source>
        <dbReference type="ARBA" id="ARBA00005870"/>
    </source>
</evidence>